<dbReference type="PANTHER" id="PTHR47843">
    <property type="entry name" value="BTB DOMAIN-CONTAINING PROTEIN-RELATED"/>
    <property type="match status" value="1"/>
</dbReference>
<dbReference type="PANTHER" id="PTHR47843:SF5">
    <property type="entry name" value="BTB_POZ DOMAIN PROTEIN"/>
    <property type="match status" value="1"/>
</dbReference>
<protein>
    <submittedName>
        <fullName evidence="3">BTB/POZ protein</fullName>
    </submittedName>
</protein>
<evidence type="ECO:0000313" key="3">
    <source>
        <dbReference type="EMBL" id="KAL2783734.1"/>
    </source>
</evidence>
<dbReference type="Pfam" id="PF00651">
    <property type="entry name" value="BTB"/>
    <property type="match status" value="1"/>
</dbReference>
<comment type="caution">
    <text evidence="3">The sequence shown here is derived from an EMBL/GenBank/DDBJ whole genome shotgun (WGS) entry which is preliminary data.</text>
</comment>
<evidence type="ECO:0000259" key="2">
    <source>
        <dbReference type="PROSITE" id="PS50097"/>
    </source>
</evidence>
<reference evidence="3 4" key="1">
    <citation type="submission" date="2024-07" db="EMBL/GenBank/DDBJ databases">
        <title>Section-level genome sequencing and comparative genomics of Aspergillus sections Usti and Cavernicolus.</title>
        <authorList>
            <consortium name="Lawrence Berkeley National Laboratory"/>
            <person name="Nybo J.L."/>
            <person name="Vesth T.C."/>
            <person name="Theobald S."/>
            <person name="Frisvad J.C."/>
            <person name="Larsen T.O."/>
            <person name="Kjaerboelling I."/>
            <person name="Rothschild-Mancinelli K."/>
            <person name="Lyhne E.K."/>
            <person name="Kogle M.E."/>
            <person name="Barry K."/>
            <person name="Clum A."/>
            <person name="Na H."/>
            <person name="Ledsgaard L."/>
            <person name="Lin J."/>
            <person name="Lipzen A."/>
            <person name="Kuo A."/>
            <person name="Riley R."/>
            <person name="Mondo S."/>
            <person name="Labutti K."/>
            <person name="Haridas S."/>
            <person name="Pangalinan J."/>
            <person name="Salamov A.A."/>
            <person name="Simmons B.A."/>
            <person name="Magnuson J.K."/>
            <person name="Chen J."/>
            <person name="Drula E."/>
            <person name="Henrissat B."/>
            <person name="Wiebenga A."/>
            <person name="Lubbers R.J."/>
            <person name="Gomes A.C."/>
            <person name="Makela M.R."/>
            <person name="Stajich J."/>
            <person name="Grigoriev I.V."/>
            <person name="Mortensen U.H."/>
            <person name="De Vries R.P."/>
            <person name="Baker S.E."/>
            <person name="Andersen M.R."/>
        </authorList>
    </citation>
    <scope>NUCLEOTIDE SEQUENCE [LARGE SCALE GENOMIC DNA]</scope>
    <source>
        <strain evidence="3 4">CBS 209.92</strain>
    </source>
</reference>
<dbReference type="PROSITE" id="PS50097">
    <property type="entry name" value="BTB"/>
    <property type="match status" value="1"/>
</dbReference>
<dbReference type="SMART" id="SM00225">
    <property type="entry name" value="BTB"/>
    <property type="match status" value="1"/>
</dbReference>
<dbReference type="CDD" id="cd18186">
    <property type="entry name" value="BTB_POZ_ZBTB_KLHL-like"/>
    <property type="match status" value="1"/>
</dbReference>
<dbReference type="Gene3D" id="3.30.710.10">
    <property type="entry name" value="Potassium Channel Kv1.1, Chain A"/>
    <property type="match status" value="1"/>
</dbReference>
<dbReference type="EMBL" id="JBFTWV010000215">
    <property type="protein sequence ID" value="KAL2783734.1"/>
    <property type="molecule type" value="Genomic_DNA"/>
</dbReference>
<gene>
    <name evidence="3" type="ORF">BJX66DRAFT_317973</name>
</gene>
<feature type="region of interest" description="Disordered" evidence="1">
    <location>
        <begin position="125"/>
        <end position="153"/>
    </location>
</feature>
<dbReference type="InterPro" id="IPR011333">
    <property type="entry name" value="SKP1/BTB/POZ_sf"/>
</dbReference>
<accession>A0ABR4FKG4</accession>
<feature type="domain" description="BTB" evidence="2">
    <location>
        <begin position="45"/>
        <end position="112"/>
    </location>
</feature>
<evidence type="ECO:0000256" key="1">
    <source>
        <dbReference type="SAM" id="MobiDB-lite"/>
    </source>
</evidence>
<name>A0ABR4FKG4_9EURO</name>
<dbReference type="Proteomes" id="UP001610563">
    <property type="component" value="Unassembled WGS sequence"/>
</dbReference>
<feature type="compositionally biased region" description="Low complexity" evidence="1">
    <location>
        <begin position="9"/>
        <end position="25"/>
    </location>
</feature>
<feature type="region of interest" description="Disordered" evidence="1">
    <location>
        <begin position="1"/>
        <end position="25"/>
    </location>
</feature>
<proteinExistence type="predicted"/>
<sequence length="269" mass="30046">MVNPATPITNKKASATTEASASAKESNNPVLMNAMRDLLLQGEYSDMTITCQGFRFCVHRAILCSQSAFFKAAMNGSFEEGITKTIDLPDDDPETIERVLAFLYVGDYSPKEHLLDLSTRLLQPDKAKRESPESSQAPLVAAEDKSTSSNSNRTITSEGYNHLDVYIAADKFALDALKSLASNRLRAWCNDNWQSVAFRKLVQHATSMNPEPEWDIYLILGKAISSHAERYVENGTKVPEIFKVSPRISAIALWYLAREKMFANKSKRK</sequence>
<keyword evidence="4" id="KW-1185">Reference proteome</keyword>
<organism evidence="3 4">
    <name type="scientific">Aspergillus keveii</name>
    <dbReference type="NCBI Taxonomy" id="714993"/>
    <lineage>
        <taxon>Eukaryota</taxon>
        <taxon>Fungi</taxon>
        <taxon>Dikarya</taxon>
        <taxon>Ascomycota</taxon>
        <taxon>Pezizomycotina</taxon>
        <taxon>Eurotiomycetes</taxon>
        <taxon>Eurotiomycetidae</taxon>
        <taxon>Eurotiales</taxon>
        <taxon>Aspergillaceae</taxon>
        <taxon>Aspergillus</taxon>
        <taxon>Aspergillus subgen. Nidulantes</taxon>
    </lineage>
</organism>
<dbReference type="SUPFAM" id="SSF54695">
    <property type="entry name" value="POZ domain"/>
    <property type="match status" value="1"/>
</dbReference>
<dbReference type="InterPro" id="IPR000210">
    <property type="entry name" value="BTB/POZ_dom"/>
</dbReference>
<evidence type="ECO:0000313" key="4">
    <source>
        <dbReference type="Proteomes" id="UP001610563"/>
    </source>
</evidence>